<organism evidence="20 21">
    <name type="scientific">Congzhengia minquanensis</name>
    <dbReference type="NCBI Taxonomy" id="2763657"/>
    <lineage>
        <taxon>Bacteria</taxon>
        <taxon>Bacillati</taxon>
        <taxon>Bacillota</taxon>
        <taxon>Clostridia</taxon>
        <taxon>Eubacteriales</taxon>
        <taxon>Oscillospiraceae</taxon>
        <taxon>Congzhengia</taxon>
    </lineage>
</organism>
<evidence type="ECO:0000256" key="16">
    <source>
        <dbReference type="NCBIfam" id="TIGR01064"/>
    </source>
</evidence>
<dbReference type="EC" id="2.7.1.40" evidence="5 16"/>
<evidence type="ECO:0000256" key="1">
    <source>
        <dbReference type="ARBA" id="ARBA00001946"/>
    </source>
</evidence>
<protein>
    <recommendedName>
        <fullName evidence="6 16">Pyruvate kinase</fullName>
        <ecNumber evidence="5 16">2.7.1.40</ecNumber>
    </recommendedName>
</protein>
<dbReference type="Pfam" id="PF00224">
    <property type="entry name" value="PK"/>
    <property type="match status" value="1"/>
</dbReference>
<feature type="domain" description="Pyruvate kinase C-terminal" evidence="19">
    <location>
        <begin position="357"/>
        <end position="465"/>
    </location>
</feature>
<comment type="pathway">
    <text evidence="3 17">Carbohydrate degradation; glycolysis; pyruvate from D-glyceraldehyde 3-phosphate: step 5/5.</text>
</comment>
<dbReference type="InterPro" id="IPR011037">
    <property type="entry name" value="Pyrv_Knase-like_insert_dom_sf"/>
</dbReference>
<dbReference type="NCBIfam" id="TIGR01064">
    <property type="entry name" value="pyruv_kin"/>
    <property type="match status" value="1"/>
</dbReference>
<keyword evidence="9" id="KW-0547">Nucleotide-binding</keyword>
<dbReference type="GO" id="GO:0030955">
    <property type="term" value="F:potassium ion binding"/>
    <property type="evidence" value="ECO:0007669"/>
    <property type="project" value="UniProtKB-UniRule"/>
</dbReference>
<evidence type="ECO:0000256" key="9">
    <source>
        <dbReference type="ARBA" id="ARBA00022741"/>
    </source>
</evidence>
<dbReference type="GO" id="GO:0000287">
    <property type="term" value="F:magnesium ion binding"/>
    <property type="evidence" value="ECO:0007669"/>
    <property type="project" value="UniProtKB-UniRule"/>
</dbReference>
<evidence type="ECO:0000256" key="13">
    <source>
        <dbReference type="ARBA" id="ARBA00022958"/>
    </source>
</evidence>
<dbReference type="Proteomes" id="UP000611762">
    <property type="component" value="Unassembled WGS sequence"/>
</dbReference>
<dbReference type="NCBIfam" id="NF004491">
    <property type="entry name" value="PRK05826.1"/>
    <property type="match status" value="1"/>
</dbReference>
<evidence type="ECO:0000256" key="17">
    <source>
        <dbReference type="RuleBase" id="RU000504"/>
    </source>
</evidence>
<dbReference type="InterPro" id="IPR040442">
    <property type="entry name" value="Pyrv_kinase-like_dom_sf"/>
</dbReference>
<evidence type="ECO:0000256" key="12">
    <source>
        <dbReference type="ARBA" id="ARBA00022842"/>
    </source>
</evidence>
<dbReference type="EMBL" id="JACRSU010000002">
    <property type="protein sequence ID" value="MBC8540422.1"/>
    <property type="molecule type" value="Genomic_DNA"/>
</dbReference>
<accession>A0A926HUC0</accession>
<evidence type="ECO:0000256" key="4">
    <source>
        <dbReference type="ARBA" id="ARBA00008663"/>
    </source>
</evidence>
<dbReference type="GO" id="GO:0016301">
    <property type="term" value="F:kinase activity"/>
    <property type="evidence" value="ECO:0007669"/>
    <property type="project" value="UniProtKB-KW"/>
</dbReference>
<name>A0A926HUC0_9FIRM</name>
<dbReference type="PRINTS" id="PR01050">
    <property type="entry name" value="PYRUVTKNASE"/>
</dbReference>
<keyword evidence="14 17" id="KW-0324">Glycolysis</keyword>
<evidence type="ECO:0000256" key="14">
    <source>
        <dbReference type="ARBA" id="ARBA00023152"/>
    </source>
</evidence>
<dbReference type="InterPro" id="IPR036918">
    <property type="entry name" value="Pyrv_Knase_C_sf"/>
</dbReference>
<comment type="cofactor">
    <cofactor evidence="2">
        <name>K(+)</name>
        <dbReference type="ChEBI" id="CHEBI:29103"/>
    </cofactor>
</comment>
<evidence type="ECO:0000256" key="10">
    <source>
        <dbReference type="ARBA" id="ARBA00022777"/>
    </source>
</evidence>
<evidence type="ECO:0000256" key="15">
    <source>
        <dbReference type="ARBA" id="ARBA00023317"/>
    </source>
</evidence>
<keyword evidence="15 20" id="KW-0670">Pyruvate</keyword>
<keyword evidence="11" id="KW-0067">ATP-binding</keyword>
<feature type="domain" description="Pyruvate kinase barrel" evidence="18">
    <location>
        <begin position="1"/>
        <end position="321"/>
    </location>
</feature>
<keyword evidence="21" id="KW-1185">Reference proteome</keyword>
<dbReference type="InterPro" id="IPR015793">
    <property type="entry name" value="Pyrv_Knase_brl"/>
</dbReference>
<keyword evidence="10 17" id="KW-0418">Kinase</keyword>
<dbReference type="Gene3D" id="2.40.33.10">
    <property type="entry name" value="PK beta-barrel domain-like"/>
    <property type="match status" value="1"/>
</dbReference>
<dbReference type="PROSITE" id="PS00110">
    <property type="entry name" value="PYRUVATE_KINASE"/>
    <property type="match status" value="1"/>
</dbReference>
<dbReference type="NCBIfam" id="NF004978">
    <property type="entry name" value="PRK06354.1"/>
    <property type="match status" value="1"/>
</dbReference>
<dbReference type="SUPFAM" id="SSF51621">
    <property type="entry name" value="Phosphoenolpyruvate/pyruvate domain"/>
    <property type="match status" value="1"/>
</dbReference>
<dbReference type="PANTHER" id="PTHR11817">
    <property type="entry name" value="PYRUVATE KINASE"/>
    <property type="match status" value="1"/>
</dbReference>
<dbReference type="GO" id="GO:0005524">
    <property type="term" value="F:ATP binding"/>
    <property type="evidence" value="ECO:0007669"/>
    <property type="project" value="UniProtKB-KW"/>
</dbReference>
<gene>
    <name evidence="20" type="primary">pyk</name>
    <name evidence="20" type="ORF">H8698_05475</name>
</gene>
<comment type="similarity">
    <text evidence="4 17">Belongs to the pyruvate kinase family.</text>
</comment>
<comment type="cofactor">
    <cofactor evidence="1">
        <name>Mg(2+)</name>
        <dbReference type="ChEBI" id="CHEBI:18420"/>
    </cofactor>
</comment>
<dbReference type="Pfam" id="PF02887">
    <property type="entry name" value="PK_C"/>
    <property type="match status" value="1"/>
</dbReference>
<dbReference type="GO" id="GO:0004743">
    <property type="term" value="F:pyruvate kinase activity"/>
    <property type="evidence" value="ECO:0007669"/>
    <property type="project" value="UniProtKB-UniRule"/>
</dbReference>
<keyword evidence="13" id="KW-0630">Potassium</keyword>
<dbReference type="InterPro" id="IPR015806">
    <property type="entry name" value="Pyrv_Knase_insert_dom_sf"/>
</dbReference>
<dbReference type="Gene3D" id="3.20.20.60">
    <property type="entry name" value="Phosphoenolpyruvate-binding domains"/>
    <property type="match status" value="1"/>
</dbReference>
<dbReference type="SUPFAM" id="SSF52935">
    <property type="entry name" value="PK C-terminal domain-like"/>
    <property type="match status" value="1"/>
</dbReference>
<comment type="caution">
    <text evidence="20">The sequence shown here is derived from an EMBL/GenBank/DDBJ whole genome shotgun (WGS) entry which is preliminary data.</text>
</comment>
<dbReference type="AlphaFoldDB" id="A0A926HUC0"/>
<evidence type="ECO:0000313" key="21">
    <source>
        <dbReference type="Proteomes" id="UP000611762"/>
    </source>
</evidence>
<keyword evidence="7 17" id="KW-0808">Transferase</keyword>
<evidence type="ECO:0000256" key="7">
    <source>
        <dbReference type="ARBA" id="ARBA00022679"/>
    </source>
</evidence>
<evidence type="ECO:0000256" key="5">
    <source>
        <dbReference type="ARBA" id="ARBA00012142"/>
    </source>
</evidence>
<reference evidence="20" key="1">
    <citation type="submission" date="2020-08" db="EMBL/GenBank/DDBJ databases">
        <title>Genome public.</title>
        <authorList>
            <person name="Liu C."/>
            <person name="Sun Q."/>
        </authorList>
    </citation>
    <scope>NUCLEOTIDE SEQUENCE</scope>
    <source>
        <strain evidence="20">H8</strain>
    </source>
</reference>
<evidence type="ECO:0000256" key="6">
    <source>
        <dbReference type="ARBA" id="ARBA00018587"/>
    </source>
</evidence>
<comment type="catalytic activity">
    <reaction evidence="17">
        <text>pyruvate + ATP = phosphoenolpyruvate + ADP + H(+)</text>
        <dbReference type="Rhea" id="RHEA:18157"/>
        <dbReference type="ChEBI" id="CHEBI:15361"/>
        <dbReference type="ChEBI" id="CHEBI:15378"/>
        <dbReference type="ChEBI" id="CHEBI:30616"/>
        <dbReference type="ChEBI" id="CHEBI:58702"/>
        <dbReference type="ChEBI" id="CHEBI:456216"/>
        <dbReference type="EC" id="2.7.1.40"/>
    </reaction>
</comment>
<dbReference type="FunFam" id="2.40.33.10:FF:000001">
    <property type="entry name" value="Pyruvate kinase"/>
    <property type="match status" value="1"/>
</dbReference>
<evidence type="ECO:0000259" key="19">
    <source>
        <dbReference type="Pfam" id="PF02887"/>
    </source>
</evidence>
<keyword evidence="8" id="KW-0479">Metal-binding</keyword>
<dbReference type="RefSeq" id="WP_249311613.1">
    <property type="nucleotide sequence ID" value="NZ_JACRSU010000002.1"/>
</dbReference>
<evidence type="ECO:0000259" key="18">
    <source>
        <dbReference type="Pfam" id="PF00224"/>
    </source>
</evidence>
<evidence type="ECO:0000313" key="20">
    <source>
        <dbReference type="EMBL" id="MBC8540422.1"/>
    </source>
</evidence>
<evidence type="ECO:0000256" key="11">
    <source>
        <dbReference type="ARBA" id="ARBA00022840"/>
    </source>
</evidence>
<dbReference type="FunFam" id="3.20.20.60:FF:000025">
    <property type="entry name" value="Pyruvate kinase"/>
    <property type="match status" value="1"/>
</dbReference>
<evidence type="ECO:0000256" key="2">
    <source>
        <dbReference type="ARBA" id="ARBA00001958"/>
    </source>
</evidence>
<sequence length="473" mass="52363">MRKTKIICTLGPASRSEQVIAGMLKSGLDVARINFSHGTHEYHKETIELFRKVRDKMGVPAAVMLDTKGPEIRLGNFKNHKEILENGAVFTLTSDEYDGDAKKVSVTYKDLPKQLTPGNKVLIDDGRIHLEVTQVQKNDIICKVISGGEVSDHKGVNIPNVHLNIPYLGRADEQDLVFGVEQDVDFIAASFVRSKEDVIALRNFLDYHGGYNIKIISKIENIEGVNNFDEILSHSDGIMVARGDMGVEIEFEKLPGLQKKFIRKCYQAGKMVITATQMLESMIHSTTPTRAEITDVANAVFDGTSAIMLSGETAIGDHPELVVQVMASIALQAEKDAFDMDIYKDVQYDIDMNDTTNAICDAACTTARDVKATAIIAITKSGYTARRVSKFRPREIIIATTPSEKTYHQLTLSWGVYPVKALYQYDANVLFHHSVACAKRFGFIKDNDRVVITAGADGTTDILKVQTVTDARK</sequence>
<keyword evidence="12 17" id="KW-0460">Magnesium</keyword>
<dbReference type="InterPro" id="IPR018209">
    <property type="entry name" value="Pyrv_Knase_AS"/>
</dbReference>
<proteinExistence type="inferred from homology"/>
<dbReference type="InterPro" id="IPR001697">
    <property type="entry name" value="Pyr_Knase"/>
</dbReference>
<dbReference type="Gene3D" id="3.40.1380.20">
    <property type="entry name" value="Pyruvate kinase, C-terminal domain"/>
    <property type="match status" value="1"/>
</dbReference>
<evidence type="ECO:0000256" key="8">
    <source>
        <dbReference type="ARBA" id="ARBA00022723"/>
    </source>
</evidence>
<dbReference type="InterPro" id="IPR015813">
    <property type="entry name" value="Pyrv/PenolPyrv_kinase-like_dom"/>
</dbReference>
<dbReference type="InterPro" id="IPR015795">
    <property type="entry name" value="Pyrv_Knase_C"/>
</dbReference>
<dbReference type="SUPFAM" id="SSF50800">
    <property type="entry name" value="PK beta-barrel domain-like"/>
    <property type="match status" value="1"/>
</dbReference>
<evidence type="ECO:0000256" key="3">
    <source>
        <dbReference type="ARBA" id="ARBA00004997"/>
    </source>
</evidence>